<comment type="caution">
    <text evidence="1">The sequence shown here is derived from an EMBL/GenBank/DDBJ whole genome shotgun (WGS) entry which is preliminary data.</text>
</comment>
<proteinExistence type="predicted"/>
<dbReference type="RefSeq" id="WP_378037705.1">
    <property type="nucleotide sequence ID" value="NZ_JBHSIV010000022.1"/>
</dbReference>
<gene>
    <name evidence="1" type="ORF">ACFPBZ_19240</name>
</gene>
<evidence type="ECO:0000313" key="2">
    <source>
        <dbReference type="Proteomes" id="UP001595947"/>
    </source>
</evidence>
<reference evidence="2" key="1">
    <citation type="journal article" date="2019" name="Int. J. Syst. Evol. Microbiol.">
        <title>The Global Catalogue of Microorganisms (GCM) 10K type strain sequencing project: providing services to taxonomists for standard genome sequencing and annotation.</title>
        <authorList>
            <consortium name="The Broad Institute Genomics Platform"/>
            <consortium name="The Broad Institute Genome Sequencing Center for Infectious Disease"/>
            <person name="Wu L."/>
            <person name="Ma J."/>
        </authorList>
    </citation>
    <scope>NUCLEOTIDE SEQUENCE [LARGE SCALE GENOMIC DNA]</scope>
    <source>
        <strain evidence="2">CGMCC 4.7093</strain>
    </source>
</reference>
<dbReference type="Proteomes" id="UP001595947">
    <property type="component" value="Unassembled WGS sequence"/>
</dbReference>
<dbReference type="EMBL" id="JBHSIV010000022">
    <property type="protein sequence ID" value="MFC5064367.1"/>
    <property type="molecule type" value="Genomic_DNA"/>
</dbReference>
<keyword evidence="2" id="KW-1185">Reference proteome</keyword>
<sequence>MGHTAEDLIVRSIPFVTEVKNRTAGTDLETWLNETHGPGTPVYDDLAAMITEGVREGWAATVEVDGRHYRRSRIAEPQERLEWFSITAVYMESQEAFRGQYHQHPYGELNLVVPLDPGAELRGPNGWCHAGWTAPAPASHHYPEARGGALIALFFLPAGRISYDITAPDQEPAVAAS</sequence>
<name>A0ABV9YR43_9PSEU</name>
<dbReference type="InterPro" id="IPR032345">
    <property type="entry name" value="PnbB"/>
</dbReference>
<evidence type="ECO:0000313" key="1">
    <source>
        <dbReference type="EMBL" id="MFC5064367.1"/>
    </source>
</evidence>
<accession>A0ABV9YR43</accession>
<dbReference type="Pfam" id="PF16155">
    <property type="entry name" value="PnbB"/>
    <property type="match status" value="1"/>
</dbReference>
<organism evidence="1 2">
    <name type="scientific">Actinomycetospora atypica</name>
    <dbReference type="NCBI Taxonomy" id="1290095"/>
    <lineage>
        <taxon>Bacteria</taxon>
        <taxon>Bacillati</taxon>
        <taxon>Actinomycetota</taxon>
        <taxon>Actinomycetes</taxon>
        <taxon>Pseudonocardiales</taxon>
        <taxon>Pseudonocardiaceae</taxon>
        <taxon>Actinomycetospora</taxon>
    </lineage>
</organism>
<protein>
    <submittedName>
        <fullName evidence="1">DUF4863 family protein</fullName>
    </submittedName>
</protein>